<feature type="region of interest" description="Disordered" evidence="1">
    <location>
        <begin position="205"/>
        <end position="231"/>
    </location>
</feature>
<reference evidence="2 3" key="1">
    <citation type="journal article" date="2022" name="DNA Res.">
        <title>Genome analysis of five recently described species of the CUG-Ser clade uncovers Candida theae as a new hybrid lineage with pathogenic potential in the Candida parapsilosis species complex.</title>
        <authorList>
            <person name="Mixao V."/>
            <person name="Del Olmo V."/>
            <person name="Hegedusova E."/>
            <person name="Saus E."/>
            <person name="Pryszcz L."/>
            <person name="Cillingova A."/>
            <person name="Nosek J."/>
            <person name="Gabaldon T."/>
        </authorList>
    </citation>
    <scope>NUCLEOTIDE SEQUENCE [LARGE SCALE GENOMIC DNA]</scope>
    <source>
        <strain evidence="2 3">CBS 12239</strain>
    </source>
</reference>
<feature type="region of interest" description="Disordered" evidence="1">
    <location>
        <begin position="1"/>
        <end position="73"/>
    </location>
</feature>
<dbReference type="GeneID" id="76151851"/>
<dbReference type="EMBL" id="JAIHNG010000133">
    <property type="protein sequence ID" value="KAI5954770.1"/>
    <property type="molecule type" value="Genomic_DNA"/>
</dbReference>
<feature type="compositionally biased region" description="Acidic residues" evidence="1">
    <location>
        <begin position="142"/>
        <end position="155"/>
    </location>
</feature>
<protein>
    <submittedName>
        <fullName evidence="2">Uncharacterized protein</fullName>
    </submittedName>
</protein>
<feature type="compositionally biased region" description="Low complexity" evidence="1">
    <location>
        <begin position="215"/>
        <end position="229"/>
    </location>
</feature>
<name>A0AAD5BCR7_9ASCO</name>
<proteinExistence type="predicted"/>
<feature type="compositionally biased region" description="Basic residues" evidence="1">
    <location>
        <begin position="205"/>
        <end position="214"/>
    </location>
</feature>
<evidence type="ECO:0000313" key="2">
    <source>
        <dbReference type="EMBL" id="KAI5954770.1"/>
    </source>
</evidence>
<organism evidence="2 3">
    <name type="scientific">Candida theae</name>
    <dbReference type="NCBI Taxonomy" id="1198502"/>
    <lineage>
        <taxon>Eukaryota</taxon>
        <taxon>Fungi</taxon>
        <taxon>Dikarya</taxon>
        <taxon>Ascomycota</taxon>
        <taxon>Saccharomycotina</taxon>
        <taxon>Pichiomycetes</taxon>
        <taxon>Debaryomycetaceae</taxon>
        <taxon>Candida/Lodderomyces clade</taxon>
        <taxon>Candida</taxon>
    </lineage>
</organism>
<feature type="compositionally biased region" description="Low complexity" evidence="1">
    <location>
        <begin position="13"/>
        <end position="35"/>
    </location>
</feature>
<dbReference type="RefSeq" id="XP_051607657.1">
    <property type="nucleotide sequence ID" value="XM_051753249.1"/>
</dbReference>
<evidence type="ECO:0000313" key="3">
    <source>
        <dbReference type="Proteomes" id="UP001204833"/>
    </source>
</evidence>
<evidence type="ECO:0000256" key="1">
    <source>
        <dbReference type="SAM" id="MobiDB-lite"/>
    </source>
</evidence>
<feature type="compositionally biased region" description="Low complexity" evidence="1">
    <location>
        <begin position="45"/>
        <end position="70"/>
    </location>
</feature>
<dbReference type="AlphaFoldDB" id="A0AAD5BCR7"/>
<gene>
    <name evidence="2" type="ORF">KGF57_003793</name>
</gene>
<keyword evidence="3" id="KW-1185">Reference proteome</keyword>
<sequence>MSINPRFKLFRGTTTSTPPTHQLPQQQHQEQTPHQKTSKHKYNSSRENNSNSKNNSSIESNSKSKNNSKSNKFEATSSILSDYDDLEIIDEVNEESSYVLFNPISKPNNESDILSLTNTSKGGSEVDTEADYAVDGPQESREDADDGEGDVDVQTDTEKLSNKINSWYNSNIVTSSQDIDENVASWNLDEDEELTSSNKLGHIYHHHHHHHHKQQQQQQPQEQQPQEQQSLEESKRLLTEFYGDDLFKYLDQEDIAKVKNFHNMMDVKRFLLEKDDAPTDSLLKQLIYKILYVKNKASEFDTGQHTYNLGNTNYINYLMEDVHQKQSQSLPFGGSFLGAPSTFSDTNTGGGSSLIMCGGVGFGDKTSWNDI</sequence>
<feature type="region of interest" description="Disordered" evidence="1">
    <location>
        <begin position="103"/>
        <end position="158"/>
    </location>
</feature>
<accession>A0AAD5BCR7</accession>
<feature type="compositionally biased region" description="Polar residues" evidence="1">
    <location>
        <begin position="105"/>
        <end position="122"/>
    </location>
</feature>
<comment type="caution">
    <text evidence="2">The sequence shown here is derived from an EMBL/GenBank/DDBJ whole genome shotgun (WGS) entry which is preliminary data.</text>
</comment>
<dbReference type="Proteomes" id="UP001204833">
    <property type="component" value="Unassembled WGS sequence"/>
</dbReference>